<feature type="transmembrane region" description="Helical" evidence="1">
    <location>
        <begin position="46"/>
        <end position="68"/>
    </location>
</feature>
<dbReference type="Proteomes" id="UP000198582">
    <property type="component" value="Unassembled WGS sequence"/>
</dbReference>
<dbReference type="AlphaFoldDB" id="A0A1H8YJJ5"/>
<feature type="transmembrane region" description="Helical" evidence="1">
    <location>
        <begin position="20"/>
        <end position="40"/>
    </location>
</feature>
<keyword evidence="1" id="KW-1133">Transmembrane helix</keyword>
<proteinExistence type="predicted"/>
<feature type="transmembrane region" description="Helical" evidence="1">
    <location>
        <begin position="75"/>
        <end position="98"/>
    </location>
</feature>
<gene>
    <name evidence="2" type="ORF">SAMN04489732_1203</name>
</gene>
<dbReference type="EMBL" id="FOEF01000020">
    <property type="protein sequence ID" value="SEP52340.1"/>
    <property type="molecule type" value="Genomic_DNA"/>
</dbReference>
<accession>A0A1H8YJJ5</accession>
<evidence type="ECO:0000313" key="3">
    <source>
        <dbReference type="Proteomes" id="UP000198582"/>
    </source>
</evidence>
<keyword evidence="3" id="KW-1185">Reference proteome</keyword>
<dbReference type="RefSeq" id="WP_245787647.1">
    <property type="nucleotide sequence ID" value="NZ_FOEF01000020.1"/>
</dbReference>
<evidence type="ECO:0000313" key="2">
    <source>
        <dbReference type="EMBL" id="SEP52340.1"/>
    </source>
</evidence>
<protein>
    <submittedName>
        <fullName evidence="2">Uncharacterized protein</fullName>
    </submittedName>
</protein>
<keyword evidence="1" id="KW-0812">Transmembrane</keyword>
<sequence>MERSHPHRMPAAGLAKSRLATMGVSVVFALVVAGGAKGAFELSGTMMTNVALMGAWLMFTLGLAYAGVRLRPRLGLALLAGFGAGALLVLIFGGMQILN</sequence>
<reference evidence="2 3" key="1">
    <citation type="submission" date="2016-10" db="EMBL/GenBank/DDBJ databases">
        <authorList>
            <person name="de Groot N.N."/>
        </authorList>
    </citation>
    <scope>NUCLEOTIDE SEQUENCE [LARGE SCALE GENOMIC DNA]</scope>
    <source>
        <strain evidence="2 3">DSM 44993</strain>
    </source>
</reference>
<keyword evidence="1" id="KW-0472">Membrane</keyword>
<organism evidence="2 3">
    <name type="scientific">Amycolatopsis saalfeldensis</name>
    <dbReference type="NCBI Taxonomy" id="394193"/>
    <lineage>
        <taxon>Bacteria</taxon>
        <taxon>Bacillati</taxon>
        <taxon>Actinomycetota</taxon>
        <taxon>Actinomycetes</taxon>
        <taxon>Pseudonocardiales</taxon>
        <taxon>Pseudonocardiaceae</taxon>
        <taxon>Amycolatopsis</taxon>
    </lineage>
</organism>
<name>A0A1H8YJJ5_9PSEU</name>
<evidence type="ECO:0000256" key="1">
    <source>
        <dbReference type="SAM" id="Phobius"/>
    </source>
</evidence>